<evidence type="ECO:0000313" key="3">
    <source>
        <dbReference type="Proteomes" id="UP000076154"/>
    </source>
</evidence>
<keyword evidence="3" id="KW-1185">Reference proteome</keyword>
<organism evidence="2 3">
    <name type="scientific">Hypsizygus marmoreus</name>
    <name type="common">White beech mushroom</name>
    <name type="synonym">Agaricus marmoreus</name>
    <dbReference type="NCBI Taxonomy" id="39966"/>
    <lineage>
        <taxon>Eukaryota</taxon>
        <taxon>Fungi</taxon>
        <taxon>Dikarya</taxon>
        <taxon>Basidiomycota</taxon>
        <taxon>Agaricomycotina</taxon>
        <taxon>Agaricomycetes</taxon>
        <taxon>Agaricomycetidae</taxon>
        <taxon>Agaricales</taxon>
        <taxon>Tricholomatineae</taxon>
        <taxon>Lyophyllaceae</taxon>
        <taxon>Hypsizygus</taxon>
    </lineage>
</organism>
<keyword evidence="1" id="KW-1133">Transmembrane helix</keyword>
<keyword evidence="1" id="KW-0812">Transmembrane</keyword>
<comment type="caution">
    <text evidence="2">The sequence shown here is derived from an EMBL/GenBank/DDBJ whole genome shotgun (WGS) entry which is preliminary data.</text>
</comment>
<gene>
    <name evidence="2" type="ORF">Hypma_016620</name>
</gene>
<dbReference type="Proteomes" id="UP000076154">
    <property type="component" value="Unassembled WGS sequence"/>
</dbReference>
<sequence>MHDLQDPGTEERMISDAIHIAKHNPAILAGWDVSELEAIIEHVIALQKLLRITLQATNTALCLLGDETLPAQATLDIEMRRTIHKSTNTKFKLPENAYHALYIFLPVIALVSIMVLIGKK</sequence>
<keyword evidence="1" id="KW-0472">Membrane</keyword>
<dbReference type="EMBL" id="LUEZ02000100">
    <property type="protein sequence ID" value="RDB14519.1"/>
    <property type="molecule type" value="Genomic_DNA"/>
</dbReference>
<evidence type="ECO:0000313" key="2">
    <source>
        <dbReference type="EMBL" id="RDB14519.1"/>
    </source>
</evidence>
<feature type="transmembrane region" description="Helical" evidence="1">
    <location>
        <begin position="97"/>
        <end position="117"/>
    </location>
</feature>
<evidence type="ECO:0000256" key="1">
    <source>
        <dbReference type="SAM" id="Phobius"/>
    </source>
</evidence>
<accession>A0A369IXL0</accession>
<name>A0A369IXL0_HYPMA</name>
<proteinExistence type="predicted"/>
<protein>
    <submittedName>
        <fullName evidence="2">Uncharacterized protein</fullName>
    </submittedName>
</protein>
<dbReference type="InParanoid" id="A0A369IXL0"/>
<reference evidence="2" key="1">
    <citation type="submission" date="2018-04" db="EMBL/GenBank/DDBJ databases">
        <title>Whole genome sequencing of Hypsizygus marmoreus.</title>
        <authorList>
            <person name="Choi I.-G."/>
            <person name="Min B."/>
            <person name="Kim J.-G."/>
            <person name="Kim S."/>
            <person name="Oh Y.-L."/>
            <person name="Kong W.-S."/>
            <person name="Park H."/>
            <person name="Jeong J."/>
            <person name="Song E.-S."/>
        </authorList>
    </citation>
    <scope>NUCLEOTIDE SEQUENCE [LARGE SCALE GENOMIC DNA]</scope>
    <source>
        <strain evidence="2">51987-8</strain>
    </source>
</reference>
<dbReference type="AlphaFoldDB" id="A0A369IXL0"/>